<name>A0A0M0K449_9EUKA</name>
<feature type="compositionally biased region" description="Low complexity" evidence="6">
    <location>
        <begin position="1"/>
        <end position="11"/>
    </location>
</feature>
<comment type="caution">
    <text evidence="10">The sequence shown here is derived from an EMBL/GenBank/DDBJ whole genome shotgun (WGS) entry which is preliminary data.</text>
</comment>
<dbReference type="InterPro" id="IPR013324">
    <property type="entry name" value="RNA_pol_sigma_r3/r4-like"/>
</dbReference>
<dbReference type="InterPro" id="IPR007624">
    <property type="entry name" value="RNA_pol_sigma70_r3"/>
</dbReference>
<dbReference type="AlphaFoldDB" id="A0A0M0K449"/>
<dbReference type="GO" id="GO:0003677">
    <property type="term" value="F:DNA binding"/>
    <property type="evidence" value="ECO:0007669"/>
    <property type="project" value="UniProtKB-KW"/>
</dbReference>
<dbReference type="GO" id="GO:0016987">
    <property type="term" value="F:sigma factor activity"/>
    <property type="evidence" value="ECO:0007669"/>
    <property type="project" value="UniProtKB-KW"/>
</dbReference>
<feature type="domain" description="RNA polymerase sigma-70 region 3" evidence="7">
    <location>
        <begin position="221"/>
        <end position="280"/>
    </location>
</feature>
<feature type="domain" description="RNA polymerase sigma-70 region 2" evidence="8">
    <location>
        <begin position="141"/>
        <end position="208"/>
    </location>
</feature>
<keyword evidence="5" id="KW-0804">Transcription</keyword>
<dbReference type="GO" id="GO:0006352">
    <property type="term" value="P:DNA-templated transcription initiation"/>
    <property type="evidence" value="ECO:0007669"/>
    <property type="project" value="InterPro"/>
</dbReference>
<dbReference type="Pfam" id="PF04539">
    <property type="entry name" value="Sigma70_r3"/>
    <property type="match status" value="1"/>
</dbReference>
<evidence type="ECO:0000256" key="2">
    <source>
        <dbReference type="ARBA" id="ARBA00023015"/>
    </source>
</evidence>
<dbReference type="InterPro" id="IPR014284">
    <property type="entry name" value="RNA_pol_sigma-70_dom"/>
</dbReference>
<evidence type="ECO:0000256" key="5">
    <source>
        <dbReference type="ARBA" id="ARBA00023163"/>
    </source>
</evidence>
<organism evidence="10 11">
    <name type="scientific">Chrysochromulina tobinii</name>
    <dbReference type="NCBI Taxonomy" id="1460289"/>
    <lineage>
        <taxon>Eukaryota</taxon>
        <taxon>Haptista</taxon>
        <taxon>Haptophyta</taxon>
        <taxon>Prymnesiophyceae</taxon>
        <taxon>Prymnesiales</taxon>
        <taxon>Chrysochromulinaceae</taxon>
        <taxon>Chrysochromulina</taxon>
    </lineage>
</organism>
<dbReference type="InterPro" id="IPR007630">
    <property type="entry name" value="RNA_pol_sigma70_r4"/>
</dbReference>
<feature type="region of interest" description="Disordered" evidence="6">
    <location>
        <begin position="1"/>
        <end position="46"/>
    </location>
</feature>
<proteinExistence type="inferred from homology"/>
<dbReference type="NCBIfam" id="TIGR02937">
    <property type="entry name" value="sigma70-ECF"/>
    <property type="match status" value="1"/>
</dbReference>
<keyword evidence="11" id="KW-1185">Reference proteome</keyword>
<evidence type="ECO:0000256" key="3">
    <source>
        <dbReference type="ARBA" id="ARBA00023082"/>
    </source>
</evidence>
<evidence type="ECO:0000313" key="10">
    <source>
        <dbReference type="EMBL" id="KOO33574.1"/>
    </source>
</evidence>
<dbReference type="InterPro" id="IPR050239">
    <property type="entry name" value="Sigma-70_RNA_pol_init_factors"/>
</dbReference>
<keyword evidence="2" id="KW-0805">Transcription regulation</keyword>
<dbReference type="Proteomes" id="UP000037460">
    <property type="component" value="Unassembled WGS sequence"/>
</dbReference>
<dbReference type="OrthoDB" id="206108at2759"/>
<dbReference type="Pfam" id="PF04545">
    <property type="entry name" value="Sigma70_r4"/>
    <property type="match status" value="1"/>
</dbReference>
<keyword evidence="4" id="KW-0238">DNA-binding</keyword>
<dbReference type="InterPro" id="IPR013325">
    <property type="entry name" value="RNA_pol_sigma_r2"/>
</dbReference>
<evidence type="ECO:0000259" key="8">
    <source>
        <dbReference type="Pfam" id="PF04542"/>
    </source>
</evidence>
<gene>
    <name evidence="10" type="ORF">Ctob_008646</name>
</gene>
<dbReference type="Gene3D" id="1.10.10.10">
    <property type="entry name" value="Winged helix-like DNA-binding domain superfamily/Winged helix DNA-binding domain"/>
    <property type="match status" value="2"/>
</dbReference>
<dbReference type="PRINTS" id="PR00046">
    <property type="entry name" value="SIGMA70FCT"/>
</dbReference>
<dbReference type="PANTHER" id="PTHR30603">
    <property type="entry name" value="RNA POLYMERASE SIGMA FACTOR RPO"/>
    <property type="match status" value="1"/>
</dbReference>
<reference evidence="11" key="1">
    <citation type="journal article" date="2015" name="PLoS Genet.">
        <title>Genome Sequence and Transcriptome Analyses of Chrysochromulina tobin: Metabolic Tools for Enhanced Algal Fitness in the Prominent Order Prymnesiales (Haptophyceae).</title>
        <authorList>
            <person name="Hovde B.T."/>
            <person name="Deodato C.R."/>
            <person name="Hunsperger H.M."/>
            <person name="Ryken S.A."/>
            <person name="Yost W."/>
            <person name="Jha R.K."/>
            <person name="Patterson J."/>
            <person name="Monnat R.J. Jr."/>
            <person name="Barlow S.B."/>
            <person name="Starkenburg S.R."/>
            <person name="Cattolico R.A."/>
        </authorList>
    </citation>
    <scope>NUCLEOTIDE SEQUENCE</scope>
    <source>
        <strain evidence="11">CCMP291</strain>
    </source>
</reference>
<dbReference type="EMBL" id="JWZX01001484">
    <property type="protein sequence ID" value="KOO33574.1"/>
    <property type="molecule type" value="Genomic_DNA"/>
</dbReference>
<sequence length="379" mass="41651">MTATAAAASPKPRSRRGRPRNGVRTAAVPSARRGAPKKKSEDEAASESAALADSSVSWYIKTVTLQQRALLRPDEELELARRVQCMLAIRKTRAAQELELGRAPSNAEVAHAHGDEAVREAGDVVLALRAGEAAREKLMICNLRLVLSIAKRYLGNGLPMEDLIQEGNFGLLRATERFDPGRKLRFSTYATFWIRQGITRALADQSRTIRVPVYVHEFALRLKRARALLSTQLGRPASDSELAQMLGVNVTRVQQMAFLPATVSLETPVGQDKEGGSIATLGDLIPARTTPAEDVIQQAQLRSELDLLLQLALTSEERDVLRLRYGLDDGNAKSIAAIGRLIGIKVTAVRRLEAGALRSLRKPNFLERLESFLYEDMDA</sequence>
<evidence type="ECO:0000256" key="1">
    <source>
        <dbReference type="ARBA" id="ARBA00007788"/>
    </source>
</evidence>
<dbReference type="SUPFAM" id="SSF88946">
    <property type="entry name" value="Sigma2 domain of RNA polymerase sigma factors"/>
    <property type="match status" value="1"/>
</dbReference>
<protein>
    <submittedName>
        <fullName evidence="10">RNA polymerase sigma factor</fullName>
    </submittedName>
</protein>
<dbReference type="InterPro" id="IPR036388">
    <property type="entry name" value="WH-like_DNA-bd_sf"/>
</dbReference>
<evidence type="ECO:0000313" key="11">
    <source>
        <dbReference type="Proteomes" id="UP000037460"/>
    </source>
</evidence>
<dbReference type="InterPro" id="IPR007627">
    <property type="entry name" value="RNA_pol_sigma70_r2"/>
</dbReference>
<keyword evidence="3" id="KW-0731">Sigma factor</keyword>
<evidence type="ECO:0000259" key="9">
    <source>
        <dbReference type="Pfam" id="PF04545"/>
    </source>
</evidence>
<evidence type="ECO:0000256" key="4">
    <source>
        <dbReference type="ARBA" id="ARBA00023125"/>
    </source>
</evidence>
<evidence type="ECO:0000259" key="7">
    <source>
        <dbReference type="Pfam" id="PF04539"/>
    </source>
</evidence>
<dbReference type="SUPFAM" id="SSF88659">
    <property type="entry name" value="Sigma3 and sigma4 domains of RNA polymerase sigma factors"/>
    <property type="match status" value="2"/>
</dbReference>
<dbReference type="InterPro" id="IPR000943">
    <property type="entry name" value="RNA_pol_sigma70"/>
</dbReference>
<dbReference type="Gene3D" id="1.10.601.10">
    <property type="entry name" value="RNA Polymerase Primary Sigma Factor"/>
    <property type="match status" value="1"/>
</dbReference>
<dbReference type="Pfam" id="PF04542">
    <property type="entry name" value="Sigma70_r2"/>
    <property type="match status" value="1"/>
</dbReference>
<dbReference type="PANTHER" id="PTHR30603:SF47">
    <property type="entry name" value="RNA POLYMERASE SIGMA FACTOR SIGD, CHLOROPLASTIC"/>
    <property type="match status" value="1"/>
</dbReference>
<accession>A0A0M0K449</accession>
<evidence type="ECO:0000256" key="6">
    <source>
        <dbReference type="SAM" id="MobiDB-lite"/>
    </source>
</evidence>
<feature type="compositionally biased region" description="Basic residues" evidence="6">
    <location>
        <begin position="12"/>
        <end position="21"/>
    </location>
</feature>
<comment type="similarity">
    <text evidence="1">Belongs to the sigma-70 factor family.</text>
</comment>
<feature type="domain" description="RNA polymerase sigma-70 region 4" evidence="9">
    <location>
        <begin position="313"/>
        <end position="362"/>
    </location>
</feature>